<dbReference type="InterPro" id="IPR030184">
    <property type="entry name" value="WAT1-related"/>
</dbReference>
<gene>
    <name evidence="10" type="primary">LOC103700934</name>
</gene>
<feature type="transmembrane region" description="Helical" evidence="6">
    <location>
        <begin position="39"/>
        <end position="57"/>
    </location>
</feature>
<feature type="transmembrane region" description="Helical" evidence="6">
    <location>
        <begin position="102"/>
        <end position="120"/>
    </location>
</feature>
<accession>A0A8B7BLK3</accession>
<evidence type="ECO:0000256" key="3">
    <source>
        <dbReference type="ARBA" id="ARBA00022692"/>
    </source>
</evidence>
<feature type="transmembrane region" description="Helical" evidence="6">
    <location>
        <begin position="255"/>
        <end position="273"/>
    </location>
</feature>
<dbReference type="Pfam" id="PF00892">
    <property type="entry name" value="EamA"/>
    <property type="match status" value="2"/>
</dbReference>
<dbReference type="GeneID" id="103700934"/>
<dbReference type="RefSeq" id="XP_008781052.1">
    <property type="nucleotide sequence ID" value="XM_008782830.3"/>
</dbReference>
<dbReference type="PANTHER" id="PTHR31218">
    <property type="entry name" value="WAT1-RELATED PROTEIN"/>
    <property type="match status" value="1"/>
</dbReference>
<feature type="transmembrane region" description="Helical" evidence="6">
    <location>
        <begin position="215"/>
        <end position="235"/>
    </location>
</feature>
<keyword evidence="9" id="KW-1185">Reference proteome</keyword>
<feature type="transmembrane region" description="Helical" evidence="6">
    <location>
        <begin position="183"/>
        <end position="203"/>
    </location>
</feature>
<comment type="subcellular location">
    <subcellularLocation>
        <location evidence="1 6">Membrane</location>
        <topology evidence="1 6">Multi-pass membrane protein</topology>
    </subcellularLocation>
</comment>
<keyword evidence="3 6" id="KW-0812">Transmembrane</keyword>
<evidence type="ECO:0000256" key="6">
    <source>
        <dbReference type="RuleBase" id="RU363077"/>
    </source>
</evidence>
<feature type="domain" description="EamA" evidence="8">
    <location>
        <begin position="185"/>
        <end position="323"/>
    </location>
</feature>
<feature type="region of interest" description="Disordered" evidence="7">
    <location>
        <begin position="353"/>
        <end position="377"/>
    </location>
</feature>
<dbReference type="InterPro" id="IPR000620">
    <property type="entry name" value="EamA_dom"/>
</dbReference>
<evidence type="ECO:0000313" key="9">
    <source>
        <dbReference type="Proteomes" id="UP000228380"/>
    </source>
</evidence>
<feature type="compositionally biased region" description="Basic and acidic residues" evidence="7">
    <location>
        <begin position="361"/>
        <end position="371"/>
    </location>
</feature>
<dbReference type="OrthoDB" id="1728340at2759"/>
<feature type="transmembrane region" description="Helical" evidence="6">
    <location>
        <begin position="69"/>
        <end position="90"/>
    </location>
</feature>
<keyword evidence="5 6" id="KW-0472">Membrane</keyword>
<dbReference type="GO" id="GO:0022857">
    <property type="term" value="F:transmembrane transporter activity"/>
    <property type="evidence" value="ECO:0007669"/>
    <property type="project" value="InterPro"/>
</dbReference>
<evidence type="ECO:0000256" key="1">
    <source>
        <dbReference type="ARBA" id="ARBA00004141"/>
    </source>
</evidence>
<reference evidence="10" key="2">
    <citation type="submission" date="2025-08" db="UniProtKB">
        <authorList>
            <consortium name="RefSeq"/>
        </authorList>
    </citation>
    <scope>IDENTIFICATION</scope>
    <source>
        <tissue evidence="10">Young leaves</tissue>
    </source>
</reference>
<protein>
    <recommendedName>
        <fullName evidence="6">WAT1-related protein</fullName>
    </recommendedName>
</protein>
<keyword evidence="4 6" id="KW-1133">Transmembrane helix</keyword>
<evidence type="ECO:0000259" key="8">
    <source>
        <dbReference type="Pfam" id="PF00892"/>
    </source>
</evidence>
<evidence type="ECO:0000256" key="5">
    <source>
        <dbReference type="ARBA" id="ARBA00023136"/>
    </source>
</evidence>
<reference evidence="9" key="1">
    <citation type="journal article" date="2019" name="Nat. Commun.">
        <title>Genome-wide association mapping of date palm fruit traits.</title>
        <authorList>
            <person name="Hazzouri K.M."/>
            <person name="Gros-Balthazard M."/>
            <person name="Flowers J.M."/>
            <person name="Copetti D."/>
            <person name="Lemansour A."/>
            <person name="Lebrun M."/>
            <person name="Masmoudi K."/>
            <person name="Ferrand S."/>
            <person name="Dhar M.I."/>
            <person name="Fresquez Z.A."/>
            <person name="Rosas U."/>
            <person name="Zhang J."/>
            <person name="Talag J."/>
            <person name="Lee S."/>
            <person name="Kudrna D."/>
            <person name="Powell R.F."/>
            <person name="Leitch I.J."/>
            <person name="Krueger R.R."/>
            <person name="Wing R.A."/>
            <person name="Amiri K.M.A."/>
            <person name="Purugganan M.D."/>
        </authorList>
    </citation>
    <scope>NUCLEOTIDE SEQUENCE [LARGE SCALE GENOMIC DNA]</scope>
    <source>
        <strain evidence="9">cv. Khalas</strain>
    </source>
</reference>
<evidence type="ECO:0000256" key="7">
    <source>
        <dbReference type="SAM" id="MobiDB-lite"/>
    </source>
</evidence>
<feature type="transmembrane region" description="Helical" evidence="6">
    <location>
        <begin position="132"/>
        <end position="150"/>
    </location>
</feature>
<name>A0A8B7BLK3_PHODC</name>
<evidence type="ECO:0000313" key="10">
    <source>
        <dbReference type="RefSeq" id="XP_008781052.1"/>
    </source>
</evidence>
<dbReference type="AlphaFoldDB" id="A0A8B7BLK3"/>
<dbReference type="InterPro" id="IPR037185">
    <property type="entry name" value="EmrE-like"/>
</dbReference>
<dbReference type="Proteomes" id="UP000228380">
    <property type="component" value="Chromosome 3"/>
</dbReference>
<sequence>MGGDCIPTLAMVLVQVGFAGLNVVSKLALDDGMSPYVMITYRQIVATLFIAPIAFFLERKTRMAISGKIIFQIFLCSLFGATANQLLYFLGLKYSTPTIASALNNMLPAITFVMAVPFRMETIGIRTLAGQAKVIGTVLCVGGSMEMTFYKGSLVKIWSSRIHWRYAEGMASSTGGSDDGRSMALGAALIIASCIAWAVWFIIQAKMSESFSSPYTSSALLCFMAAIQCLVIGAGVERKLSAWRLGWDIRLVTTLYNGVVGSALAVSLMSWCIEKKGPLYVSMFSPLQLVVVAVLGWAVLDERLYVGSVTGSILIVGGLYLVLWGKGRELKKLSNIGVKNLEEEVEEGGGSVAISMPMYRSPDHEARDGQPRDGPPN</sequence>
<proteinExistence type="inferred from homology"/>
<organism evidence="9 10">
    <name type="scientific">Phoenix dactylifera</name>
    <name type="common">Date palm</name>
    <dbReference type="NCBI Taxonomy" id="42345"/>
    <lineage>
        <taxon>Eukaryota</taxon>
        <taxon>Viridiplantae</taxon>
        <taxon>Streptophyta</taxon>
        <taxon>Embryophyta</taxon>
        <taxon>Tracheophyta</taxon>
        <taxon>Spermatophyta</taxon>
        <taxon>Magnoliopsida</taxon>
        <taxon>Liliopsida</taxon>
        <taxon>Arecaceae</taxon>
        <taxon>Coryphoideae</taxon>
        <taxon>Phoeniceae</taxon>
        <taxon>Phoenix</taxon>
    </lineage>
</organism>
<feature type="domain" description="EamA" evidence="8">
    <location>
        <begin position="9"/>
        <end position="140"/>
    </location>
</feature>
<evidence type="ECO:0000256" key="4">
    <source>
        <dbReference type="ARBA" id="ARBA00022989"/>
    </source>
</evidence>
<feature type="transmembrane region" description="Helical" evidence="6">
    <location>
        <begin position="305"/>
        <end position="324"/>
    </location>
</feature>
<comment type="similarity">
    <text evidence="2 6">Belongs to the drug/metabolite transporter (DMT) superfamily. Plant drug/metabolite exporter (P-DME) (TC 2.A.7.4) family.</text>
</comment>
<evidence type="ECO:0000256" key="2">
    <source>
        <dbReference type="ARBA" id="ARBA00007635"/>
    </source>
</evidence>
<dbReference type="SUPFAM" id="SSF103481">
    <property type="entry name" value="Multidrug resistance efflux transporter EmrE"/>
    <property type="match status" value="2"/>
</dbReference>
<feature type="transmembrane region" description="Helical" evidence="6">
    <location>
        <begin position="280"/>
        <end position="299"/>
    </location>
</feature>
<dbReference type="GO" id="GO:0016020">
    <property type="term" value="C:membrane"/>
    <property type="evidence" value="ECO:0007669"/>
    <property type="project" value="UniProtKB-SubCell"/>
</dbReference>
<dbReference type="KEGG" id="pda:103700934"/>